<accession>A0A1D6J8V8</accession>
<dbReference type="GO" id="GO:0051117">
    <property type="term" value="F:ATPase binding"/>
    <property type="evidence" value="ECO:0007669"/>
    <property type="project" value="InterPro"/>
</dbReference>
<feature type="transmembrane region" description="Helical" evidence="2">
    <location>
        <begin position="213"/>
        <end position="235"/>
    </location>
</feature>
<proteinExistence type="predicted"/>
<feature type="compositionally biased region" description="Basic residues" evidence="1">
    <location>
        <begin position="311"/>
        <end position="320"/>
    </location>
</feature>
<evidence type="ECO:0000256" key="1">
    <source>
        <dbReference type="SAM" id="MobiDB-lite"/>
    </source>
</evidence>
<dbReference type="AlphaFoldDB" id="A0A1D6J8V8"/>
<dbReference type="PANTHER" id="PTHR47557:SF2">
    <property type="entry name" value="PLANT UBX DOMAIN-CONTAINING PROTEIN 1"/>
    <property type="match status" value="1"/>
</dbReference>
<keyword evidence="2" id="KW-0812">Transmembrane</keyword>
<dbReference type="InterPro" id="IPR044232">
    <property type="entry name" value="PUX1"/>
</dbReference>
<evidence type="ECO:0000256" key="2">
    <source>
        <dbReference type="SAM" id="Phobius"/>
    </source>
</evidence>
<dbReference type="PANTHER" id="PTHR47557">
    <property type="entry name" value="PLANT UBX DOMAIN-CONTAINING PROTEIN 1"/>
    <property type="match status" value="1"/>
</dbReference>
<gene>
    <name evidence="3" type="ORF">ZEAMMB73_Zm00001d025715</name>
</gene>
<feature type="region of interest" description="Disordered" evidence="1">
    <location>
        <begin position="31"/>
        <end position="53"/>
    </location>
</feature>
<sequence length="320" mass="35907">MFRAVEAGEQGKKCCRVLALSISGLSSAHRIWSPSPTRSPQPVSPRAREGFLSSPFPSKVSKMEYPHQQAGPSSTTITLICPYATRRRKRAAGDDLSSAVDMDVDADAQRATDKLKAVSEALGHEIRVFSSENFASQTSKLPSADHEEDDDFYELQPADYYNLISNRMGEHFKMLKTRKMREAELAAQRAKRTKIQYLQRSEYWTHHRTSIQLVLSLGLMFIFLMISLKVCIIIMTHAKLRNKQQLPLSFSLLNADDLKAGPFLREEILSLDGLSLLLKPASQPDDSRMNSSSLQSDASQSVPVPTTTNKKPGRPKWLKR</sequence>
<dbReference type="GO" id="GO:0032984">
    <property type="term" value="P:protein-containing complex disassembly"/>
    <property type="evidence" value="ECO:0007669"/>
    <property type="project" value="InterPro"/>
</dbReference>
<reference evidence="3" key="1">
    <citation type="submission" date="2015-12" db="EMBL/GenBank/DDBJ databases">
        <title>Update maize B73 reference genome by single molecule sequencing technologies.</title>
        <authorList>
            <consortium name="Maize Genome Sequencing Project"/>
            <person name="Ware D."/>
        </authorList>
    </citation>
    <scope>NUCLEOTIDE SEQUENCE</scope>
    <source>
        <tissue evidence="3">Seedling</tissue>
    </source>
</reference>
<dbReference type="EMBL" id="CM000786">
    <property type="protein sequence ID" value="AQK44353.1"/>
    <property type="molecule type" value="Genomic_DNA"/>
</dbReference>
<keyword evidence="2" id="KW-1133">Transmembrane helix</keyword>
<keyword evidence="2" id="KW-0472">Membrane</keyword>
<organism evidence="3">
    <name type="scientific">Zea mays</name>
    <name type="common">Maize</name>
    <dbReference type="NCBI Taxonomy" id="4577"/>
    <lineage>
        <taxon>Eukaryota</taxon>
        <taxon>Viridiplantae</taxon>
        <taxon>Streptophyta</taxon>
        <taxon>Embryophyta</taxon>
        <taxon>Tracheophyta</taxon>
        <taxon>Spermatophyta</taxon>
        <taxon>Magnoliopsida</taxon>
        <taxon>Liliopsida</taxon>
        <taxon>Poales</taxon>
        <taxon>Poaceae</taxon>
        <taxon>PACMAD clade</taxon>
        <taxon>Panicoideae</taxon>
        <taxon>Andropogonodae</taxon>
        <taxon>Andropogoneae</taxon>
        <taxon>Tripsacinae</taxon>
        <taxon>Zea</taxon>
    </lineage>
</organism>
<feature type="compositionally biased region" description="Low complexity" evidence="1">
    <location>
        <begin position="291"/>
        <end position="301"/>
    </location>
</feature>
<feature type="region of interest" description="Disordered" evidence="1">
    <location>
        <begin position="282"/>
        <end position="320"/>
    </location>
</feature>
<evidence type="ECO:0000313" key="3">
    <source>
        <dbReference type="EMBL" id="AQK44353.1"/>
    </source>
</evidence>
<name>A0A1D6J8V8_MAIZE</name>
<dbReference type="ExpressionAtlas" id="A0A1D6J8V8">
    <property type="expression patterns" value="baseline and differential"/>
</dbReference>
<protein>
    <submittedName>
        <fullName evidence="3">Plant UBX domain-containing protein 1</fullName>
    </submittedName>
</protein>